<feature type="region of interest" description="Disordered" evidence="1">
    <location>
        <begin position="1"/>
        <end position="24"/>
    </location>
</feature>
<evidence type="ECO:0000256" key="1">
    <source>
        <dbReference type="SAM" id="MobiDB-lite"/>
    </source>
</evidence>
<sequence length="154" mass="17216">MRGQICSKMGGKAKPPQSTGGRWRSRGRVAEVCSKVGGKAKVPYVQACIEQETFLDDFLDYFLDPSQDKRELVAVTLCSIWNNRNSCIYRFSCSTPDKTIKAIKNYLAEYREAKERDADTVQELGQQFSSVESARVPPPEGTTKINMDAAIPNQ</sequence>
<proteinExistence type="predicted"/>
<dbReference type="AlphaFoldDB" id="A0AAV5KEJ1"/>
<keyword evidence="3" id="KW-1185">Reference proteome</keyword>
<dbReference type="Proteomes" id="UP001054252">
    <property type="component" value="Unassembled WGS sequence"/>
</dbReference>
<protein>
    <submittedName>
        <fullName evidence="2">Uncharacterized protein</fullName>
    </submittedName>
</protein>
<feature type="region of interest" description="Disordered" evidence="1">
    <location>
        <begin position="129"/>
        <end position="154"/>
    </location>
</feature>
<accession>A0AAV5KEJ1</accession>
<dbReference type="EMBL" id="BPVZ01000061">
    <property type="protein sequence ID" value="GKV23001.1"/>
    <property type="molecule type" value="Genomic_DNA"/>
</dbReference>
<evidence type="ECO:0000313" key="3">
    <source>
        <dbReference type="Proteomes" id="UP001054252"/>
    </source>
</evidence>
<reference evidence="2 3" key="1">
    <citation type="journal article" date="2021" name="Commun. Biol.">
        <title>The genome of Shorea leprosula (Dipterocarpaceae) highlights the ecological relevance of drought in aseasonal tropical rainforests.</title>
        <authorList>
            <person name="Ng K.K.S."/>
            <person name="Kobayashi M.J."/>
            <person name="Fawcett J.A."/>
            <person name="Hatakeyama M."/>
            <person name="Paape T."/>
            <person name="Ng C.H."/>
            <person name="Ang C.C."/>
            <person name="Tnah L.H."/>
            <person name="Lee C.T."/>
            <person name="Nishiyama T."/>
            <person name="Sese J."/>
            <person name="O'Brien M.J."/>
            <person name="Copetti D."/>
            <person name="Mohd Noor M.I."/>
            <person name="Ong R.C."/>
            <person name="Putra M."/>
            <person name="Sireger I.Z."/>
            <person name="Indrioko S."/>
            <person name="Kosugi Y."/>
            <person name="Izuno A."/>
            <person name="Isagi Y."/>
            <person name="Lee S.L."/>
            <person name="Shimizu K.K."/>
        </authorList>
    </citation>
    <scope>NUCLEOTIDE SEQUENCE [LARGE SCALE GENOMIC DNA]</scope>
    <source>
        <strain evidence="2">214</strain>
    </source>
</reference>
<evidence type="ECO:0000313" key="2">
    <source>
        <dbReference type="EMBL" id="GKV23001.1"/>
    </source>
</evidence>
<organism evidence="2 3">
    <name type="scientific">Rubroshorea leprosula</name>
    <dbReference type="NCBI Taxonomy" id="152421"/>
    <lineage>
        <taxon>Eukaryota</taxon>
        <taxon>Viridiplantae</taxon>
        <taxon>Streptophyta</taxon>
        <taxon>Embryophyta</taxon>
        <taxon>Tracheophyta</taxon>
        <taxon>Spermatophyta</taxon>
        <taxon>Magnoliopsida</taxon>
        <taxon>eudicotyledons</taxon>
        <taxon>Gunneridae</taxon>
        <taxon>Pentapetalae</taxon>
        <taxon>rosids</taxon>
        <taxon>malvids</taxon>
        <taxon>Malvales</taxon>
        <taxon>Dipterocarpaceae</taxon>
        <taxon>Rubroshorea</taxon>
    </lineage>
</organism>
<comment type="caution">
    <text evidence="2">The sequence shown here is derived from an EMBL/GenBank/DDBJ whole genome shotgun (WGS) entry which is preliminary data.</text>
</comment>
<gene>
    <name evidence="2" type="ORF">SLEP1_g32794</name>
</gene>
<name>A0AAV5KEJ1_9ROSI</name>